<keyword evidence="1" id="KW-0540">Nuclease</keyword>
<proteinExistence type="predicted"/>
<sequence>MLKLKVKDKVPCTETRKRTRVQNVVQFALKQKWNWAGHVARFDGNRWTQRVTEWQPREGRRARGKQRRRWRDDLVQLKGATWRHDAQHRQQWRSDVEGYFQR</sequence>
<name>A0AAV4G3Y2_9GAST</name>
<keyword evidence="1" id="KW-0255">Endonuclease</keyword>
<gene>
    <name evidence="1" type="ORF">ElyMa_002294500</name>
</gene>
<reference evidence="1 2" key="1">
    <citation type="journal article" date="2021" name="Elife">
        <title>Chloroplast acquisition without the gene transfer in kleptoplastic sea slugs, Plakobranchus ocellatus.</title>
        <authorList>
            <person name="Maeda T."/>
            <person name="Takahashi S."/>
            <person name="Yoshida T."/>
            <person name="Shimamura S."/>
            <person name="Takaki Y."/>
            <person name="Nagai Y."/>
            <person name="Toyoda A."/>
            <person name="Suzuki Y."/>
            <person name="Arimoto A."/>
            <person name="Ishii H."/>
            <person name="Satoh N."/>
            <person name="Nishiyama T."/>
            <person name="Hasebe M."/>
            <person name="Maruyama T."/>
            <person name="Minagawa J."/>
            <person name="Obokata J."/>
            <person name="Shigenobu S."/>
        </authorList>
    </citation>
    <scope>NUCLEOTIDE SEQUENCE [LARGE SCALE GENOMIC DNA]</scope>
</reference>
<comment type="caution">
    <text evidence="1">The sequence shown here is derived from an EMBL/GenBank/DDBJ whole genome shotgun (WGS) entry which is preliminary data.</text>
</comment>
<keyword evidence="2" id="KW-1185">Reference proteome</keyword>
<protein>
    <submittedName>
        <fullName evidence="1">Endonuclease-reverse transcriptase</fullName>
    </submittedName>
</protein>
<organism evidence="1 2">
    <name type="scientific">Elysia marginata</name>
    <dbReference type="NCBI Taxonomy" id="1093978"/>
    <lineage>
        <taxon>Eukaryota</taxon>
        <taxon>Metazoa</taxon>
        <taxon>Spiralia</taxon>
        <taxon>Lophotrochozoa</taxon>
        <taxon>Mollusca</taxon>
        <taxon>Gastropoda</taxon>
        <taxon>Heterobranchia</taxon>
        <taxon>Euthyneura</taxon>
        <taxon>Panpulmonata</taxon>
        <taxon>Sacoglossa</taxon>
        <taxon>Placobranchoidea</taxon>
        <taxon>Plakobranchidae</taxon>
        <taxon>Elysia</taxon>
    </lineage>
</organism>
<keyword evidence="1" id="KW-0378">Hydrolase</keyword>
<evidence type="ECO:0000313" key="1">
    <source>
        <dbReference type="EMBL" id="GFR79705.1"/>
    </source>
</evidence>
<dbReference type="AlphaFoldDB" id="A0AAV4G3Y2"/>
<dbReference type="Proteomes" id="UP000762676">
    <property type="component" value="Unassembled WGS sequence"/>
</dbReference>
<evidence type="ECO:0000313" key="2">
    <source>
        <dbReference type="Proteomes" id="UP000762676"/>
    </source>
</evidence>
<accession>A0AAV4G3Y2</accession>
<dbReference type="GO" id="GO:0004519">
    <property type="term" value="F:endonuclease activity"/>
    <property type="evidence" value="ECO:0007669"/>
    <property type="project" value="UniProtKB-KW"/>
</dbReference>
<dbReference type="EMBL" id="BMAT01004760">
    <property type="protein sequence ID" value="GFR79705.1"/>
    <property type="molecule type" value="Genomic_DNA"/>
</dbReference>